<organism evidence="1 2">
    <name type="scientific">Gekko japonicus</name>
    <name type="common">Schlegel's Japanese gecko</name>
    <dbReference type="NCBI Taxonomy" id="146911"/>
    <lineage>
        <taxon>Eukaryota</taxon>
        <taxon>Metazoa</taxon>
        <taxon>Chordata</taxon>
        <taxon>Craniata</taxon>
        <taxon>Vertebrata</taxon>
        <taxon>Euteleostomi</taxon>
        <taxon>Lepidosauria</taxon>
        <taxon>Squamata</taxon>
        <taxon>Bifurcata</taxon>
        <taxon>Gekkota</taxon>
        <taxon>Gekkonidae</taxon>
        <taxon>Gekkoninae</taxon>
        <taxon>Gekko</taxon>
    </lineage>
</organism>
<evidence type="ECO:0000313" key="2">
    <source>
        <dbReference type="RefSeq" id="XP_015263265.1"/>
    </source>
</evidence>
<dbReference type="RefSeq" id="XP_015263265.1">
    <property type="nucleotide sequence ID" value="XM_015407779.1"/>
</dbReference>
<evidence type="ECO:0000313" key="1">
    <source>
        <dbReference type="Proteomes" id="UP000694871"/>
    </source>
</evidence>
<protein>
    <submittedName>
        <fullName evidence="2">Uncharacterized protein LOC107107440</fullName>
    </submittedName>
</protein>
<proteinExistence type="predicted"/>
<sequence>MAMCAAEKARQQSQFGFRSPPPLLFPGSCPVPKYLAAGCLMQALVQTVTIQIHPESKNLRCSHKTLDILNHPLSPTDVFFWSQATRLEKSASFARQLKLCLPEGRGIILLRETEYPCIIKRPHLFHYSDVGEPQKKVWLLSTEGFPVQITWMERILSHIMTDKSLRRGPHSCLADVIEGHVSRRRPKRVETWWNVPKEAKDSTHPLECNRV</sequence>
<accession>A0ABM1JP78</accession>
<dbReference type="GeneID" id="107107440"/>
<reference evidence="2" key="1">
    <citation type="submission" date="2025-08" db="UniProtKB">
        <authorList>
            <consortium name="RefSeq"/>
        </authorList>
    </citation>
    <scope>IDENTIFICATION</scope>
</reference>
<keyword evidence="1" id="KW-1185">Reference proteome</keyword>
<gene>
    <name evidence="2" type="primary">LOC107107440</name>
</gene>
<dbReference type="Proteomes" id="UP000694871">
    <property type="component" value="Unplaced"/>
</dbReference>
<name>A0ABM1JP78_GEKJA</name>